<dbReference type="SUPFAM" id="SSF52507">
    <property type="entry name" value="Homo-oligomeric flavin-containing Cys decarboxylases, HFCD"/>
    <property type="match status" value="1"/>
</dbReference>
<dbReference type="EMBL" id="JAJEPX010000036">
    <property type="protein sequence ID" value="MCC2177511.1"/>
    <property type="molecule type" value="Genomic_DNA"/>
</dbReference>
<reference evidence="2 3" key="1">
    <citation type="submission" date="2021-10" db="EMBL/GenBank/DDBJ databases">
        <title>Anaerobic single-cell dispensing facilitates the cultivation of human gut bacteria.</title>
        <authorList>
            <person name="Afrizal A."/>
        </authorList>
    </citation>
    <scope>NUCLEOTIDE SEQUENCE [LARGE SCALE GENOMIC DNA]</scope>
    <source>
        <strain evidence="2 3">CLA-AA-H270</strain>
    </source>
</reference>
<keyword evidence="3" id="KW-1185">Reference proteome</keyword>
<dbReference type="InterPro" id="IPR003382">
    <property type="entry name" value="Flavoprotein"/>
</dbReference>
<feature type="domain" description="Flavoprotein" evidence="1">
    <location>
        <begin position="5"/>
        <end position="164"/>
    </location>
</feature>
<protein>
    <submittedName>
        <fullName evidence="2">Dipicolinate synthase subunit B</fullName>
    </submittedName>
</protein>
<proteinExistence type="predicted"/>
<dbReference type="GeneID" id="98661505"/>
<dbReference type="Pfam" id="PF02441">
    <property type="entry name" value="Flavoprotein"/>
    <property type="match status" value="1"/>
</dbReference>
<sequence length="194" mass="20549">MSKLRIGFVLTGSFCTFAKVMPVIQALIERGDTVTPILSDSAGTLDTRFGTAAHWREELTALTGVSPIDSIVSAEPIGPKALFDILIVAPCTGNTLARLAHGLTDTPATMAVKSHLRGERPVVLAVSTNDGLSGSAANLGTLLNRRHYYFVPLRQDAPHSKPRSLVADMTLIPAAIDAAMNGRQLQPILLAPSV</sequence>
<accession>A0AAW4W2N9</accession>
<evidence type="ECO:0000259" key="1">
    <source>
        <dbReference type="Pfam" id="PF02441"/>
    </source>
</evidence>
<organism evidence="2 3">
    <name type="scientific">Agathobaculum butyriciproducens</name>
    <dbReference type="NCBI Taxonomy" id="1628085"/>
    <lineage>
        <taxon>Bacteria</taxon>
        <taxon>Bacillati</taxon>
        <taxon>Bacillota</taxon>
        <taxon>Clostridia</taxon>
        <taxon>Eubacteriales</taxon>
        <taxon>Butyricicoccaceae</taxon>
        <taxon>Agathobaculum</taxon>
    </lineage>
</organism>
<dbReference type="Proteomes" id="UP001298753">
    <property type="component" value="Unassembled WGS sequence"/>
</dbReference>
<comment type="caution">
    <text evidence="2">The sequence shown here is derived from an EMBL/GenBank/DDBJ whole genome shotgun (WGS) entry which is preliminary data.</text>
</comment>
<dbReference type="NCBIfam" id="TIGR02852">
    <property type="entry name" value="spore_dpaB"/>
    <property type="match status" value="1"/>
</dbReference>
<evidence type="ECO:0000313" key="2">
    <source>
        <dbReference type="EMBL" id="MCC2177511.1"/>
    </source>
</evidence>
<dbReference type="PIRSF" id="PIRSF001390">
    <property type="entry name" value="Dipicolinate_synth_subunit_B"/>
    <property type="match status" value="1"/>
</dbReference>
<dbReference type="AlphaFoldDB" id="A0AAW4W2N9"/>
<dbReference type="GO" id="GO:0003824">
    <property type="term" value="F:catalytic activity"/>
    <property type="evidence" value="ECO:0007669"/>
    <property type="project" value="InterPro"/>
</dbReference>
<name>A0AAW4W2N9_9FIRM</name>
<gene>
    <name evidence="2" type="ORF">LKD22_10315</name>
</gene>
<evidence type="ECO:0000313" key="3">
    <source>
        <dbReference type="Proteomes" id="UP001298753"/>
    </source>
</evidence>
<dbReference type="RefSeq" id="WP_227601035.1">
    <property type="nucleotide sequence ID" value="NZ_JAJEPX010000036.1"/>
</dbReference>
<dbReference type="Gene3D" id="3.40.50.1950">
    <property type="entry name" value="Flavin prenyltransferase-like"/>
    <property type="match status" value="1"/>
</dbReference>
<dbReference type="NCBIfam" id="NF006161">
    <property type="entry name" value="PRK08305.1"/>
    <property type="match status" value="1"/>
</dbReference>
<dbReference type="InterPro" id="IPR036551">
    <property type="entry name" value="Flavin_trans-like"/>
</dbReference>
<dbReference type="InterPro" id="IPR014214">
    <property type="entry name" value="Dipicolinic_acid_synth_B"/>
</dbReference>